<protein>
    <submittedName>
        <fullName evidence="1">Uncharacterized protein</fullName>
    </submittedName>
</protein>
<reference evidence="1" key="1">
    <citation type="journal article" date="2021" name="Microbiol. Resour. Announc.">
        <title>Genome Sequence of Lymphocystis Disease Virus 2 LCDV-JP_Oita_2018, Isolated from a Diseased Japanese Flounder (Paralichthys olivaceus) in Japan.</title>
        <authorList>
            <person name="Kawato S."/>
            <person name="Nozaki R."/>
            <person name="Hirono I."/>
            <person name="Kondo H."/>
        </authorList>
    </citation>
    <scope>NUCLEOTIDE SEQUENCE</scope>
    <source>
        <strain evidence="1">LCDV-JP_Oita_2018</strain>
    </source>
</reference>
<dbReference type="Proteomes" id="UP000501113">
    <property type="component" value="Segment"/>
</dbReference>
<organism evidence="1">
    <name type="scientific">Lymphocystis disease virus 2</name>
    <dbReference type="NCBI Taxonomy" id="159183"/>
    <lineage>
        <taxon>Viruses</taxon>
        <taxon>Varidnaviria</taxon>
        <taxon>Bamfordvirae</taxon>
        <taxon>Nucleocytoviricota</taxon>
        <taxon>Megaviricetes</taxon>
        <taxon>Pimascovirales</taxon>
        <taxon>Pimascovirales incertae sedis</taxon>
        <taxon>Iridoviridae</taxon>
        <taxon>Alphairidovirinae</taxon>
        <taxon>Lymphocystivirus</taxon>
        <taxon>Lymphocystivirus paralichthys1</taxon>
    </lineage>
</organism>
<accession>A0A6F8X0I1</accession>
<name>A0A6F8X0I1_9VIRU</name>
<proteinExistence type="predicted"/>
<dbReference type="EMBL" id="LC534415">
    <property type="protein sequence ID" value="BCB67474.1"/>
    <property type="molecule type" value="Genomic_DNA"/>
</dbReference>
<sequence length="122" mass="14471">MDFLFFKIEGTGFRFNRQRYLNIESFDLEDFPLILISRKLKKSIKSYVFKTINTNEQFFKFFIDGYLKDDKCFGLRCGINCSDLTGLCNCCLKKLNQKNLNSKQQLKCHLIETMNDIKKLHC</sequence>
<evidence type="ECO:0000313" key="1">
    <source>
        <dbReference type="EMBL" id="BCB67474.1"/>
    </source>
</evidence>